<evidence type="ECO:0000259" key="2">
    <source>
        <dbReference type="Pfam" id="PF20152"/>
    </source>
</evidence>
<comment type="caution">
    <text evidence="3">The sequence shown here is derived from an EMBL/GenBank/DDBJ whole genome shotgun (WGS) entry which is preliminary data.</text>
</comment>
<dbReference type="OrthoDB" id="3214861at2759"/>
<dbReference type="AlphaFoldDB" id="A0A9P7ECW1"/>
<keyword evidence="1" id="KW-0812">Transmembrane</keyword>
<feature type="transmembrane region" description="Helical" evidence="1">
    <location>
        <begin position="12"/>
        <end position="33"/>
    </location>
</feature>
<dbReference type="RefSeq" id="XP_041193966.1">
    <property type="nucleotide sequence ID" value="XM_041337711.1"/>
</dbReference>
<accession>A0A9P7ECW1</accession>
<keyword evidence="1" id="KW-0472">Membrane</keyword>
<organism evidence="3 4">
    <name type="scientific">Suillus subaureus</name>
    <dbReference type="NCBI Taxonomy" id="48587"/>
    <lineage>
        <taxon>Eukaryota</taxon>
        <taxon>Fungi</taxon>
        <taxon>Dikarya</taxon>
        <taxon>Basidiomycota</taxon>
        <taxon>Agaricomycotina</taxon>
        <taxon>Agaricomycetes</taxon>
        <taxon>Agaricomycetidae</taxon>
        <taxon>Boletales</taxon>
        <taxon>Suillineae</taxon>
        <taxon>Suillaceae</taxon>
        <taxon>Suillus</taxon>
    </lineage>
</organism>
<proteinExistence type="predicted"/>
<dbReference type="EMBL" id="JABBWG010000013">
    <property type="protein sequence ID" value="KAG1817724.1"/>
    <property type="molecule type" value="Genomic_DNA"/>
</dbReference>
<gene>
    <name evidence="3" type="ORF">BJ212DRAFT_143294</name>
</gene>
<dbReference type="Proteomes" id="UP000807769">
    <property type="component" value="Unassembled WGS sequence"/>
</dbReference>
<evidence type="ECO:0000313" key="4">
    <source>
        <dbReference type="Proteomes" id="UP000807769"/>
    </source>
</evidence>
<evidence type="ECO:0000256" key="1">
    <source>
        <dbReference type="SAM" id="Phobius"/>
    </source>
</evidence>
<sequence length="326" mass="36863">MAQLDLDSTFGALYIGGTIGAILFGLSNVQAFLYFQSRKNSGFTFYKLAVCWLWLLDVLHVCLVNHLIYYYLITNYANPPALLKMVWSFKALIVIDVFIVYSVHILYLQRIWIISKGRTRILPVLMTVTIVLASSVGFVLFWAVFKSQLFSDLSKIRWTIYLSLSTMTLIDFLIASSLCYLLISAKTGFTKTDITLQTLVRDIINTGCLTSMCSMACIITDAAMPDNFVFLGIEFLLSKLYVNSYMALLNARHYLGSDGSSYGSQIRPPHIYRPDVQVNISHELQDTSPQTSKVDRFQVSDSALEHPSYYPPAVVRSKMIYSLYIG</sequence>
<reference evidence="3" key="1">
    <citation type="journal article" date="2020" name="New Phytol.">
        <title>Comparative genomics reveals dynamic genome evolution in host specialist ectomycorrhizal fungi.</title>
        <authorList>
            <person name="Lofgren L.A."/>
            <person name="Nguyen N.H."/>
            <person name="Vilgalys R."/>
            <person name="Ruytinx J."/>
            <person name="Liao H.L."/>
            <person name="Branco S."/>
            <person name="Kuo A."/>
            <person name="LaButti K."/>
            <person name="Lipzen A."/>
            <person name="Andreopoulos W."/>
            <person name="Pangilinan J."/>
            <person name="Riley R."/>
            <person name="Hundley H."/>
            <person name="Na H."/>
            <person name="Barry K."/>
            <person name="Grigoriev I.V."/>
            <person name="Stajich J.E."/>
            <person name="Kennedy P.G."/>
        </authorList>
    </citation>
    <scope>NUCLEOTIDE SEQUENCE</scope>
    <source>
        <strain evidence="3">MN1</strain>
    </source>
</reference>
<name>A0A9P7ECW1_9AGAM</name>
<dbReference type="GeneID" id="64631727"/>
<evidence type="ECO:0000313" key="3">
    <source>
        <dbReference type="EMBL" id="KAG1817724.1"/>
    </source>
</evidence>
<dbReference type="InterPro" id="IPR045339">
    <property type="entry name" value="DUF6534"/>
</dbReference>
<keyword evidence="4" id="KW-1185">Reference proteome</keyword>
<dbReference type="Pfam" id="PF20152">
    <property type="entry name" value="DUF6534"/>
    <property type="match status" value="1"/>
</dbReference>
<dbReference type="PANTHER" id="PTHR40465:SF1">
    <property type="entry name" value="DUF6534 DOMAIN-CONTAINING PROTEIN"/>
    <property type="match status" value="1"/>
</dbReference>
<feature type="domain" description="DUF6534" evidence="2">
    <location>
        <begin position="168"/>
        <end position="254"/>
    </location>
</feature>
<dbReference type="PANTHER" id="PTHR40465">
    <property type="entry name" value="CHROMOSOME 1, WHOLE GENOME SHOTGUN SEQUENCE"/>
    <property type="match status" value="1"/>
</dbReference>
<feature type="transmembrane region" description="Helical" evidence="1">
    <location>
        <begin position="121"/>
        <end position="145"/>
    </location>
</feature>
<feature type="transmembrane region" description="Helical" evidence="1">
    <location>
        <begin position="160"/>
        <end position="183"/>
    </location>
</feature>
<protein>
    <recommendedName>
        <fullName evidence="2">DUF6534 domain-containing protein</fullName>
    </recommendedName>
</protein>
<keyword evidence="1" id="KW-1133">Transmembrane helix</keyword>
<feature type="transmembrane region" description="Helical" evidence="1">
    <location>
        <begin position="45"/>
        <end position="73"/>
    </location>
</feature>
<feature type="transmembrane region" description="Helical" evidence="1">
    <location>
        <begin position="85"/>
        <end position="109"/>
    </location>
</feature>